<dbReference type="EMBL" id="RJKM01000001">
    <property type="protein sequence ID" value="ROP40908.1"/>
    <property type="molecule type" value="Genomic_DNA"/>
</dbReference>
<keyword evidence="2" id="KW-1185">Reference proteome</keyword>
<proteinExistence type="predicted"/>
<dbReference type="Proteomes" id="UP000268727">
    <property type="component" value="Unassembled WGS sequence"/>
</dbReference>
<name>A0A3N1HEG5_9PSEU</name>
<evidence type="ECO:0000313" key="2">
    <source>
        <dbReference type="Proteomes" id="UP000268727"/>
    </source>
</evidence>
<reference evidence="1 2" key="1">
    <citation type="submission" date="2018-11" db="EMBL/GenBank/DDBJ databases">
        <title>Sequencing the genomes of 1000 actinobacteria strains.</title>
        <authorList>
            <person name="Klenk H.-P."/>
        </authorList>
    </citation>
    <scope>NUCLEOTIDE SEQUENCE [LARGE SCALE GENOMIC DNA]</scope>
    <source>
        <strain evidence="1 2">DSM 44231</strain>
    </source>
</reference>
<gene>
    <name evidence="1" type="ORF">EDD40_6327</name>
</gene>
<evidence type="ECO:0000313" key="1">
    <source>
        <dbReference type="EMBL" id="ROP40908.1"/>
    </source>
</evidence>
<organism evidence="1 2">
    <name type="scientific">Saccharothrix texasensis</name>
    <dbReference type="NCBI Taxonomy" id="103734"/>
    <lineage>
        <taxon>Bacteria</taxon>
        <taxon>Bacillati</taxon>
        <taxon>Actinomycetota</taxon>
        <taxon>Actinomycetes</taxon>
        <taxon>Pseudonocardiales</taxon>
        <taxon>Pseudonocardiaceae</taxon>
        <taxon>Saccharothrix</taxon>
    </lineage>
</organism>
<comment type="caution">
    <text evidence="1">The sequence shown here is derived from an EMBL/GenBank/DDBJ whole genome shotgun (WGS) entry which is preliminary data.</text>
</comment>
<protein>
    <submittedName>
        <fullName evidence="1">Uncharacterized protein</fullName>
    </submittedName>
</protein>
<dbReference type="AlphaFoldDB" id="A0A3N1HEG5"/>
<dbReference type="RefSeq" id="WP_148088961.1">
    <property type="nucleotide sequence ID" value="NZ_RJKM01000001.1"/>
</dbReference>
<accession>A0A3N1HEG5</accession>
<sequence>MMELPKVAWDDIPFDARLDRGLPVAARHELYDIAWAWCLDDLAPGPRLSLDDGLMVVRGESWQRRAELGHEGVAGRPDDSAMITALTRRPLRPHEQREVGGRVRALSTETRRTATLDRAGHVAAVERCRRDLGLPGGNRLPARSAFLLGDRITLIMEALADRGL</sequence>